<dbReference type="PANTHER" id="PTHR43775">
    <property type="entry name" value="FATTY ACID SYNTHASE"/>
    <property type="match status" value="1"/>
</dbReference>
<dbReference type="InterPro" id="IPR016039">
    <property type="entry name" value="Thiolase-like"/>
</dbReference>
<dbReference type="AlphaFoldDB" id="A0A1Y3BE86"/>
<dbReference type="PANTHER" id="PTHR43775:SF7">
    <property type="entry name" value="FATTY ACID SYNTHASE"/>
    <property type="match status" value="1"/>
</dbReference>
<dbReference type="InterPro" id="IPR018201">
    <property type="entry name" value="Ketoacyl_synth_AS"/>
</dbReference>
<evidence type="ECO:0000256" key="8">
    <source>
        <dbReference type="ARBA" id="ARBA00023160"/>
    </source>
</evidence>
<proteinExistence type="predicted"/>
<dbReference type="InterPro" id="IPR050091">
    <property type="entry name" value="PKS_NRPS_Biosynth_Enz"/>
</dbReference>
<accession>A0A1Y3BE86</accession>
<feature type="non-terminal residue" evidence="11">
    <location>
        <position position="1"/>
    </location>
</feature>
<dbReference type="PROSITE" id="PS52004">
    <property type="entry name" value="KS3_2"/>
    <property type="match status" value="1"/>
</dbReference>
<evidence type="ECO:0000256" key="6">
    <source>
        <dbReference type="ARBA" id="ARBA00023002"/>
    </source>
</evidence>
<evidence type="ECO:0000313" key="12">
    <source>
        <dbReference type="Proteomes" id="UP000194236"/>
    </source>
</evidence>
<evidence type="ECO:0000259" key="10">
    <source>
        <dbReference type="PROSITE" id="PS52004"/>
    </source>
</evidence>
<gene>
    <name evidence="11" type="ORF">BLA29_012479</name>
</gene>
<evidence type="ECO:0000256" key="2">
    <source>
        <dbReference type="ARBA" id="ARBA00022516"/>
    </source>
</evidence>
<dbReference type="GO" id="GO:0004315">
    <property type="term" value="F:3-oxoacyl-[acyl-carrier-protein] synthase activity"/>
    <property type="evidence" value="ECO:0007669"/>
    <property type="project" value="InterPro"/>
</dbReference>
<dbReference type="InterPro" id="IPR014030">
    <property type="entry name" value="Ketoacyl_synth_N"/>
</dbReference>
<reference evidence="11 12" key="1">
    <citation type="submission" date="2017-03" db="EMBL/GenBank/DDBJ databases">
        <title>Genome Survey of Euroglyphus maynei.</title>
        <authorList>
            <person name="Arlian L.G."/>
            <person name="Morgan M.S."/>
            <person name="Rider S.D."/>
        </authorList>
    </citation>
    <scope>NUCLEOTIDE SEQUENCE [LARGE SCALE GENOMIC DNA]</scope>
    <source>
        <strain evidence="11">Arlian Lab</strain>
        <tissue evidence="11">Whole body</tissue>
    </source>
</reference>
<evidence type="ECO:0000256" key="3">
    <source>
        <dbReference type="ARBA" id="ARBA00022679"/>
    </source>
</evidence>
<dbReference type="InterPro" id="IPR020841">
    <property type="entry name" value="PKS_Beta-ketoAc_synthase_dom"/>
</dbReference>
<dbReference type="Gene3D" id="3.40.47.10">
    <property type="match status" value="1"/>
</dbReference>
<evidence type="ECO:0000256" key="5">
    <source>
        <dbReference type="ARBA" id="ARBA00022857"/>
    </source>
</evidence>
<evidence type="ECO:0000313" key="11">
    <source>
        <dbReference type="EMBL" id="OTF77495.1"/>
    </source>
</evidence>
<dbReference type="OrthoDB" id="6430529at2759"/>
<dbReference type="GO" id="GO:0006633">
    <property type="term" value="P:fatty acid biosynthetic process"/>
    <property type="evidence" value="ECO:0007669"/>
    <property type="project" value="UniProtKB-KW"/>
</dbReference>
<dbReference type="GO" id="GO:0016491">
    <property type="term" value="F:oxidoreductase activity"/>
    <property type="evidence" value="ECO:0007669"/>
    <property type="project" value="UniProtKB-KW"/>
</dbReference>
<keyword evidence="12" id="KW-1185">Reference proteome</keyword>
<keyword evidence="9" id="KW-0511">Multifunctional enzyme</keyword>
<sequence>NAEAIPQDDFSDIRAKDAAFWVYGSSKALLANRISFLFDFNGPSTVIDTACSSSMVAITNAVQDLRNGICEMAIVASSNICLAPYSSYVYHSLGLLSDDGKCKVFDKNADGFVRSETVGSLFLMRKTQAKRIYATILHAKTNTD</sequence>
<feature type="domain" description="Ketosynthase family 3 (KS3)" evidence="10">
    <location>
        <begin position="1"/>
        <end position="144"/>
    </location>
</feature>
<dbReference type="Proteomes" id="UP000194236">
    <property type="component" value="Unassembled WGS sequence"/>
</dbReference>
<evidence type="ECO:0000256" key="1">
    <source>
        <dbReference type="ARBA" id="ARBA00022450"/>
    </source>
</evidence>
<keyword evidence="8" id="KW-0275">Fatty acid biosynthesis</keyword>
<feature type="non-terminal residue" evidence="11">
    <location>
        <position position="144"/>
    </location>
</feature>
<dbReference type="SMART" id="SM00825">
    <property type="entry name" value="PKS_KS"/>
    <property type="match status" value="1"/>
</dbReference>
<dbReference type="GO" id="GO:0004312">
    <property type="term" value="F:fatty acid synthase activity"/>
    <property type="evidence" value="ECO:0007669"/>
    <property type="project" value="TreeGrafter"/>
</dbReference>
<keyword evidence="3" id="KW-0808">Transferase</keyword>
<keyword evidence="6" id="KW-0560">Oxidoreductase</keyword>
<evidence type="ECO:0000256" key="7">
    <source>
        <dbReference type="ARBA" id="ARBA00023098"/>
    </source>
</evidence>
<name>A0A1Y3BE86_EURMA</name>
<dbReference type="SUPFAM" id="SSF53901">
    <property type="entry name" value="Thiolase-like"/>
    <property type="match status" value="1"/>
</dbReference>
<keyword evidence="7" id="KW-0443">Lipid metabolism</keyword>
<protein>
    <recommendedName>
        <fullName evidence="10">Ketosynthase family 3 (KS3) domain-containing protein</fullName>
    </recommendedName>
</protein>
<dbReference type="Pfam" id="PF00109">
    <property type="entry name" value="ketoacyl-synt"/>
    <property type="match status" value="1"/>
</dbReference>
<keyword evidence="4" id="KW-0276">Fatty acid metabolism</keyword>
<evidence type="ECO:0000256" key="4">
    <source>
        <dbReference type="ARBA" id="ARBA00022832"/>
    </source>
</evidence>
<dbReference type="EMBL" id="MUJZ01032292">
    <property type="protein sequence ID" value="OTF77495.1"/>
    <property type="molecule type" value="Genomic_DNA"/>
</dbReference>
<keyword evidence="5" id="KW-0521">NADP</keyword>
<organism evidence="11 12">
    <name type="scientific">Euroglyphus maynei</name>
    <name type="common">Mayne's house dust mite</name>
    <dbReference type="NCBI Taxonomy" id="6958"/>
    <lineage>
        <taxon>Eukaryota</taxon>
        <taxon>Metazoa</taxon>
        <taxon>Ecdysozoa</taxon>
        <taxon>Arthropoda</taxon>
        <taxon>Chelicerata</taxon>
        <taxon>Arachnida</taxon>
        <taxon>Acari</taxon>
        <taxon>Acariformes</taxon>
        <taxon>Sarcoptiformes</taxon>
        <taxon>Astigmata</taxon>
        <taxon>Psoroptidia</taxon>
        <taxon>Analgoidea</taxon>
        <taxon>Pyroglyphidae</taxon>
        <taxon>Pyroglyphinae</taxon>
        <taxon>Euroglyphus</taxon>
    </lineage>
</organism>
<comment type="caution">
    <text evidence="11">The sequence shown here is derived from an EMBL/GenBank/DDBJ whole genome shotgun (WGS) entry which is preliminary data.</text>
</comment>
<evidence type="ECO:0000256" key="9">
    <source>
        <dbReference type="ARBA" id="ARBA00023268"/>
    </source>
</evidence>
<dbReference type="PROSITE" id="PS00606">
    <property type="entry name" value="KS3_1"/>
    <property type="match status" value="1"/>
</dbReference>
<keyword evidence="2" id="KW-0444">Lipid biosynthesis</keyword>
<keyword evidence="1" id="KW-0596">Phosphopantetheine</keyword>